<keyword evidence="2" id="KW-1185">Reference proteome</keyword>
<proteinExistence type="predicted"/>
<dbReference type="PATRIC" id="fig|67855.3.peg.1205"/>
<reference evidence="1 2" key="1">
    <citation type="submission" date="2014-12" db="EMBL/GenBank/DDBJ databases">
        <title>Reclassification of Actinobacillus muris as Muribacter muris.</title>
        <authorList>
            <person name="Christensen H."/>
            <person name="Nicklas W."/>
            <person name="Bisgaard M."/>
        </authorList>
    </citation>
    <scope>NUCLEOTIDE SEQUENCE [LARGE SCALE GENOMIC DNA]</scope>
    <source>
        <strain evidence="1 2">Ackerman80-443D</strain>
    </source>
</reference>
<sequence length="70" mass="8013">MTELSQQQKQKRDERALAFVKKSLADGKSRQILLRMDKAIADEFDAVLAEFGGSRPQAIKALCEFYRKHT</sequence>
<dbReference type="EMBL" id="JWIZ01000033">
    <property type="protein sequence ID" value="KMK51485.1"/>
    <property type="molecule type" value="Genomic_DNA"/>
</dbReference>
<evidence type="ECO:0000313" key="2">
    <source>
        <dbReference type="Proteomes" id="UP000036270"/>
    </source>
</evidence>
<accession>A0A0J5P6U2</accession>
<protein>
    <submittedName>
        <fullName evidence="1">Uncharacterized protein</fullName>
    </submittedName>
</protein>
<comment type="caution">
    <text evidence="1">The sequence shown here is derived from an EMBL/GenBank/DDBJ whole genome shotgun (WGS) entry which is preliminary data.</text>
</comment>
<dbReference type="AlphaFoldDB" id="A0A0J5P6U2"/>
<gene>
    <name evidence="1" type="ORF">RO21_06105</name>
</gene>
<evidence type="ECO:0000313" key="1">
    <source>
        <dbReference type="EMBL" id="KMK51485.1"/>
    </source>
</evidence>
<dbReference type="Proteomes" id="UP000036270">
    <property type="component" value="Unassembled WGS sequence"/>
</dbReference>
<dbReference type="RefSeq" id="WP_047976911.1">
    <property type="nucleotide sequence ID" value="NZ_JWIZ01000033.1"/>
</dbReference>
<name>A0A0J5P6U2_9PAST</name>
<organism evidence="1 2">
    <name type="scientific">Muribacter muris</name>
    <dbReference type="NCBI Taxonomy" id="67855"/>
    <lineage>
        <taxon>Bacteria</taxon>
        <taxon>Pseudomonadati</taxon>
        <taxon>Pseudomonadota</taxon>
        <taxon>Gammaproteobacteria</taxon>
        <taxon>Pasteurellales</taxon>
        <taxon>Pasteurellaceae</taxon>
        <taxon>Muribacter</taxon>
    </lineage>
</organism>